<organism evidence="3 4">
    <name type="scientific">Penicillium angulare</name>
    <dbReference type="NCBI Taxonomy" id="116970"/>
    <lineage>
        <taxon>Eukaryota</taxon>
        <taxon>Fungi</taxon>
        <taxon>Dikarya</taxon>
        <taxon>Ascomycota</taxon>
        <taxon>Pezizomycotina</taxon>
        <taxon>Eurotiomycetes</taxon>
        <taxon>Eurotiomycetidae</taxon>
        <taxon>Eurotiales</taxon>
        <taxon>Aspergillaceae</taxon>
        <taxon>Penicillium</taxon>
    </lineage>
</organism>
<dbReference type="InterPro" id="IPR036291">
    <property type="entry name" value="NAD(P)-bd_dom_sf"/>
</dbReference>
<comment type="caution">
    <text evidence="3">The sequence shown here is derived from an EMBL/GenBank/DDBJ whole genome shotgun (WGS) entry which is preliminary data.</text>
</comment>
<dbReference type="AlphaFoldDB" id="A0A9W9F465"/>
<evidence type="ECO:0000259" key="2">
    <source>
        <dbReference type="Pfam" id="PF13460"/>
    </source>
</evidence>
<name>A0A9W9F465_9EURO</name>
<dbReference type="SUPFAM" id="SSF51735">
    <property type="entry name" value="NAD(P)-binding Rossmann-fold domains"/>
    <property type="match status" value="1"/>
</dbReference>
<dbReference type="OrthoDB" id="63935at2759"/>
<evidence type="ECO:0000256" key="1">
    <source>
        <dbReference type="ARBA" id="ARBA00038376"/>
    </source>
</evidence>
<comment type="similarity">
    <text evidence="1">Belongs to the avfA family.</text>
</comment>
<dbReference type="GO" id="GO:0004074">
    <property type="term" value="F:biliverdin reductase [NAD(P)H] activity"/>
    <property type="evidence" value="ECO:0007669"/>
    <property type="project" value="TreeGrafter"/>
</dbReference>
<evidence type="ECO:0000313" key="4">
    <source>
        <dbReference type="Proteomes" id="UP001149165"/>
    </source>
</evidence>
<dbReference type="EMBL" id="JAPQKH010000006">
    <property type="protein sequence ID" value="KAJ5093199.1"/>
    <property type="molecule type" value="Genomic_DNA"/>
</dbReference>
<keyword evidence="4" id="KW-1185">Reference proteome</keyword>
<dbReference type="Pfam" id="PF13460">
    <property type="entry name" value="NAD_binding_10"/>
    <property type="match status" value="1"/>
</dbReference>
<reference evidence="3" key="2">
    <citation type="journal article" date="2023" name="IMA Fungus">
        <title>Comparative genomic study of the Penicillium genus elucidates a diverse pangenome and 15 lateral gene transfer events.</title>
        <authorList>
            <person name="Petersen C."/>
            <person name="Sorensen T."/>
            <person name="Nielsen M.R."/>
            <person name="Sondergaard T.E."/>
            <person name="Sorensen J.L."/>
            <person name="Fitzpatrick D.A."/>
            <person name="Frisvad J.C."/>
            <person name="Nielsen K.L."/>
        </authorList>
    </citation>
    <scope>NUCLEOTIDE SEQUENCE</scope>
    <source>
        <strain evidence="3">IBT 30069</strain>
    </source>
</reference>
<gene>
    <name evidence="3" type="ORF">N7456_009060</name>
</gene>
<dbReference type="Proteomes" id="UP001149165">
    <property type="component" value="Unassembled WGS sequence"/>
</dbReference>
<dbReference type="Gene3D" id="3.40.50.720">
    <property type="entry name" value="NAD(P)-binding Rossmann-like Domain"/>
    <property type="match status" value="1"/>
</dbReference>
<dbReference type="InterPro" id="IPR051606">
    <property type="entry name" value="Polyketide_Oxido-like"/>
</dbReference>
<protein>
    <recommendedName>
        <fullName evidence="2">NAD(P)-binding domain-containing protein</fullName>
    </recommendedName>
</protein>
<proteinExistence type="inferred from homology"/>
<reference evidence="3" key="1">
    <citation type="submission" date="2022-11" db="EMBL/GenBank/DDBJ databases">
        <authorList>
            <person name="Petersen C."/>
        </authorList>
    </citation>
    <scope>NUCLEOTIDE SEQUENCE</scope>
    <source>
        <strain evidence="3">IBT 30069</strain>
    </source>
</reference>
<dbReference type="InterPro" id="IPR016040">
    <property type="entry name" value="NAD(P)-bd_dom"/>
</dbReference>
<evidence type="ECO:0000313" key="3">
    <source>
        <dbReference type="EMBL" id="KAJ5093199.1"/>
    </source>
</evidence>
<dbReference type="PANTHER" id="PTHR43355:SF2">
    <property type="entry name" value="FLAVIN REDUCTASE (NADPH)"/>
    <property type="match status" value="1"/>
</dbReference>
<feature type="domain" description="NAD(P)-binding" evidence="2">
    <location>
        <begin position="13"/>
        <end position="233"/>
    </location>
</feature>
<dbReference type="GO" id="GO:0042602">
    <property type="term" value="F:riboflavin reductase (NADPH) activity"/>
    <property type="evidence" value="ECO:0007669"/>
    <property type="project" value="TreeGrafter"/>
</dbReference>
<dbReference type="PANTHER" id="PTHR43355">
    <property type="entry name" value="FLAVIN REDUCTASE (NADPH)"/>
    <property type="match status" value="1"/>
</dbReference>
<sequence>MAQSNFPTLAFFGATGGCTINCLVPSLNAGYHCNALVRNPQKLRDMLLQQHGLSETTLHKLLTIVKGNVTDVAAVRQTLVLPNNQPVDLIISGIGGQMSFSNPLRPTLVDPTVCASAMQTILAAARELPNSPQLAVISTTGIDKKRDLPMAMMPLYHWMLKQPHEDKRKMEEMIIKELDQPVGHRAISNYTIIRPSFLTENEGNGKHEVKEGTAEEPAVGYVIARGDVGRWIFRRVVREYKAELGQTFPAAGKIITITT</sequence>
<accession>A0A9W9F465</accession>